<proteinExistence type="predicted"/>
<sequence length="342" mass="37920">MGKLGTNNQEKLYFVVIPCHNYLKSKPGSKKASKYSRNLATGLVLDDEHALDSLNGGNSYFYTTKHRIITHVSCTCDGARIHYETIKWKKEMQRIQTRATSTMNVLVRSALAVVKNCAAAQNYPEFVADKAMCGVDCGDFGHSKEEFKNIIDVAASWIDGEVSKQLKAPLQCTGLNPHFSLTMDKGTPGQETNQATMIVFNDEGKRIAVPVGSPAVYQTNDDNTAVTGAYANQLASSSIMLVKKTYELETDELSYCQGIVADGQYQSTGFRDELKKLLPFDFDVDPVLDTFFSSLWDPDHFSDLAFTDVREGKIGDSKEFISRVIKRSNVFGAAFHSGKHLF</sequence>
<gene>
    <name evidence="1" type="ORF">PACLA_8A083347</name>
</gene>
<name>A0A6S7J0U0_PARCT</name>
<reference evidence="1" key="1">
    <citation type="submission" date="2020-04" db="EMBL/GenBank/DDBJ databases">
        <authorList>
            <person name="Alioto T."/>
            <person name="Alioto T."/>
            <person name="Gomez Garrido J."/>
        </authorList>
    </citation>
    <scope>NUCLEOTIDE SEQUENCE</scope>
    <source>
        <strain evidence="1">A484AB</strain>
    </source>
</reference>
<protein>
    <submittedName>
        <fullName evidence="1">Uncharacterized protein</fullName>
    </submittedName>
</protein>
<evidence type="ECO:0000313" key="2">
    <source>
        <dbReference type="Proteomes" id="UP001152795"/>
    </source>
</evidence>
<accession>A0A6S7J0U0</accession>
<dbReference type="Proteomes" id="UP001152795">
    <property type="component" value="Unassembled WGS sequence"/>
</dbReference>
<keyword evidence="2" id="KW-1185">Reference proteome</keyword>
<dbReference type="EMBL" id="CACRXK020007024">
    <property type="protein sequence ID" value="CAB4011092.1"/>
    <property type="molecule type" value="Genomic_DNA"/>
</dbReference>
<dbReference type="AlphaFoldDB" id="A0A6S7J0U0"/>
<evidence type="ECO:0000313" key="1">
    <source>
        <dbReference type="EMBL" id="CAB4011092.1"/>
    </source>
</evidence>
<comment type="caution">
    <text evidence="1">The sequence shown here is derived from an EMBL/GenBank/DDBJ whole genome shotgun (WGS) entry which is preliminary data.</text>
</comment>
<organism evidence="1 2">
    <name type="scientific">Paramuricea clavata</name>
    <name type="common">Red gorgonian</name>
    <name type="synonym">Violescent sea-whip</name>
    <dbReference type="NCBI Taxonomy" id="317549"/>
    <lineage>
        <taxon>Eukaryota</taxon>
        <taxon>Metazoa</taxon>
        <taxon>Cnidaria</taxon>
        <taxon>Anthozoa</taxon>
        <taxon>Octocorallia</taxon>
        <taxon>Malacalcyonacea</taxon>
        <taxon>Plexauridae</taxon>
        <taxon>Paramuricea</taxon>
    </lineage>
</organism>